<dbReference type="AlphaFoldDB" id="A0A1E5UHB7"/>
<dbReference type="EMBL" id="MKGI01000011">
    <property type="protein sequence ID" value="OEL12208.1"/>
    <property type="molecule type" value="Genomic_DNA"/>
</dbReference>
<dbReference type="KEGG" id="cnr:EB819_07545"/>
<name>A0A1E5UHB7_9FLAO</name>
<protein>
    <submittedName>
        <fullName evidence="1">Uncharacterized protein</fullName>
    </submittedName>
</protein>
<reference evidence="1 2" key="1">
    <citation type="submission" date="2016-09" db="EMBL/GenBank/DDBJ databases">
        <authorList>
            <person name="Capua I."/>
            <person name="De Benedictis P."/>
            <person name="Joannis T."/>
            <person name="Lombin L.H."/>
            <person name="Cattoli G."/>
        </authorList>
    </citation>
    <scope>NUCLEOTIDE SEQUENCE [LARGE SCALE GENOMIC DNA]</scope>
    <source>
        <strain evidence="1 2">NRS-1</strain>
    </source>
</reference>
<evidence type="ECO:0000313" key="2">
    <source>
        <dbReference type="Proteomes" id="UP000095601"/>
    </source>
</evidence>
<keyword evidence="2" id="KW-1185">Reference proteome</keyword>
<organism evidence="1 2">
    <name type="scientific">Cloacibacterium normanense</name>
    <dbReference type="NCBI Taxonomy" id="237258"/>
    <lineage>
        <taxon>Bacteria</taxon>
        <taxon>Pseudomonadati</taxon>
        <taxon>Bacteroidota</taxon>
        <taxon>Flavobacteriia</taxon>
        <taxon>Flavobacteriales</taxon>
        <taxon>Weeksellaceae</taxon>
    </lineage>
</organism>
<dbReference type="OrthoDB" id="756267at2"/>
<dbReference type="RefSeq" id="WP_124878710.1">
    <property type="nucleotide sequence ID" value="NZ_CP034157.1"/>
</dbReference>
<evidence type="ECO:0000313" key="1">
    <source>
        <dbReference type="EMBL" id="OEL12208.1"/>
    </source>
</evidence>
<accession>A0A1E5UHB7</accession>
<proteinExistence type="predicted"/>
<comment type="caution">
    <text evidence="1">The sequence shown here is derived from an EMBL/GenBank/DDBJ whole genome shotgun (WGS) entry which is preliminary data.</text>
</comment>
<sequence length="212" mass="25140">MKLKFLFIALFPLLFNSQKIGIVSNINPKMGYVFLKGSFKAKAEIEKELNYNYLVFLEDYLNKNKYSFQKYEDFDFSKLENIDLKYSNVKAIEYINQFCNEKGIDKILILRKNTAYGRSDILGINDLNYNFGIATLSHTKKRALFFSNFLVLPYSKNNKDFTNIFIPENMNKKFDFEVYDSNKNLREENKIIEHFLPIFKEKMIEDLEIALK</sequence>
<dbReference type="Proteomes" id="UP000095601">
    <property type="component" value="Unassembled WGS sequence"/>
</dbReference>
<gene>
    <name evidence="1" type="ORF">BHF72_1396</name>
</gene>